<evidence type="ECO:0000313" key="2">
    <source>
        <dbReference type="Proteomes" id="UP001162483"/>
    </source>
</evidence>
<dbReference type="Proteomes" id="UP001162483">
    <property type="component" value="Unassembled WGS sequence"/>
</dbReference>
<sequence length="72" mass="8422">MVQEMTRDCGHGQEMTRDCTGDDQRLWTQYRGLPDHSQSASLLTHAQWAPSCEATSCHSRRRPRGYRWTKKQ</sequence>
<comment type="caution">
    <text evidence="1">The sequence shown here is derived from an EMBL/GenBank/DDBJ whole genome shotgun (WGS) entry which is preliminary data.</text>
</comment>
<evidence type="ECO:0000313" key="1">
    <source>
        <dbReference type="EMBL" id="CAI9557960.1"/>
    </source>
</evidence>
<name>A0ABN9CD11_9NEOB</name>
<feature type="non-terminal residue" evidence="1">
    <location>
        <position position="72"/>
    </location>
</feature>
<gene>
    <name evidence="1" type="ORF">SPARVUS_LOCUS4799523</name>
</gene>
<dbReference type="EMBL" id="CATNWA010009408">
    <property type="protein sequence ID" value="CAI9557960.1"/>
    <property type="molecule type" value="Genomic_DNA"/>
</dbReference>
<proteinExistence type="predicted"/>
<organism evidence="1 2">
    <name type="scientific">Staurois parvus</name>
    <dbReference type="NCBI Taxonomy" id="386267"/>
    <lineage>
        <taxon>Eukaryota</taxon>
        <taxon>Metazoa</taxon>
        <taxon>Chordata</taxon>
        <taxon>Craniata</taxon>
        <taxon>Vertebrata</taxon>
        <taxon>Euteleostomi</taxon>
        <taxon>Amphibia</taxon>
        <taxon>Batrachia</taxon>
        <taxon>Anura</taxon>
        <taxon>Neobatrachia</taxon>
        <taxon>Ranoidea</taxon>
        <taxon>Ranidae</taxon>
        <taxon>Staurois</taxon>
    </lineage>
</organism>
<reference evidence="1" key="1">
    <citation type="submission" date="2023-05" db="EMBL/GenBank/DDBJ databases">
        <authorList>
            <person name="Stuckert A."/>
        </authorList>
    </citation>
    <scope>NUCLEOTIDE SEQUENCE</scope>
</reference>
<protein>
    <submittedName>
        <fullName evidence="1">Uncharacterized protein</fullName>
    </submittedName>
</protein>
<keyword evidence="2" id="KW-1185">Reference proteome</keyword>
<accession>A0ABN9CD11</accession>